<sequence>MSPSEHVQTVRAVLESLPPPENIPLYEEKEKLGHKIVDQVKEIVTTRRWVIPDFNNFITLDASVYREEFQELVKGPHALP</sequence>
<accession>A0A8T0DXW8</accession>
<dbReference type="AlphaFoldDB" id="A0A8T0DXW8"/>
<evidence type="ECO:0000313" key="1">
    <source>
        <dbReference type="EMBL" id="KAF8763322.1"/>
    </source>
</evidence>
<reference evidence="1" key="2">
    <citation type="submission" date="2020-06" db="EMBL/GenBank/DDBJ databases">
        <authorList>
            <person name="Sheffer M."/>
        </authorList>
    </citation>
    <scope>NUCLEOTIDE SEQUENCE</scope>
</reference>
<reference evidence="1" key="1">
    <citation type="journal article" date="2020" name="bioRxiv">
        <title>Chromosome-level reference genome of the European wasp spider Argiope bruennichi: a resource for studies on range expansion and evolutionary adaptation.</title>
        <authorList>
            <person name="Sheffer M.M."/>
            <person name="Hoppe A."/>
            <person name="Krehenwinkel H."/>
            <person name="Uhl G."/>
            <person name="Kuss A.W."/>
            <person name="Jensen L."/>
            <person name="Jensen C."/>
            <person name="Gillespie R.G."/>
            <person name="Hoff K.J."/>
            <person name="Prost S."/>
        </authorList>
    </citation>
    <scope>NUCLEOTIDE SEQUENCE</scope>
</reference>
<dbReference type="EMBL" id="JABXBU010002231">
    <property type="protein sequence ID" value="KAF8763322.1"/>
    <property type="molecule type" value="Genomic_DNA"/>
</dbReference>
<comment type="caution">
    <text evidence="1">The sequence shown here is derived from an EMBL/GenBank/DDBJ whole genome shotgun (WGS) entry which is preliminary data.</text>
</comment>
<organism evidence="1 2">
    <name type="scientific">Argiope bruennichi</name>
    <name type="common">Wasp spider</name>
    <name type="synonym">Aranea bruennichi</name>
    <dbReference type="NCBI Taxonomy" id="94029"/>
    <lineage>
        <taxon>Eukaryota</taxon>
        <taxon>Metazoa</taxon>
        <taxon>Ecdysozoa</taxon>
        <taxon>Arthropoda</taxon>
        <taxon>Chelicerata</taxon>
        <taxon>Arachnida</taxon>
        <taxon>Araneae</taxon>
        <taxon>Araneomorphae</taxon>
        <taxon>Entelegynae</taxon>
        <taxon>Araneoidea</taxon>
        <taxon>Araneidae</taxon>
        <taxon>Argiope</taxon>
    </lineage>
</organism>
<protein>
    <submittedName>
        <fullName evidence="1">Uncharacterized protein</fullName>
    </submittedName>
</protein>
<keyword evidence="2" id="KW-1185">Reference proteome</keyword>
<evidence type="ECO:0000313" key="2">
    <source>
        <dbReference type="Proteomes" id="UP000807504"/>
    </source>
</evidence>
<gene>
    <name evidence="1" type="ORF">HNY73_021517</name>
</gene>
<dbReference type="Proteomes" id="UP000807504">
    <property type="component" value="Unassembled WGS sequence"/>
</dbReference>
<name>A0A8T0DXW8_ARGBR</name>
<proteinExistence type="predicted"/>